<dbReference type="STRING" id="36166.T1GSQ6"/>
<name>T1GSQ6_MEGSC</name>
<organism evidence="2 3">
    <name type="scientific">Megaselia scalaris</name>
    <name type="common">Humpbacked fly</name>
    <name type="synonym">Phora scalaris</name>
    <dbReference type="NCBI Taxonomy" id="36166"/>
    <lineage>
        <taxon>Eukaryota</taxon>
        <taxon>Metazoa</taxon>
        <taxon>Ecdysozoa</taxon>
        <taxon>Arthropoda</taxon>
        <taxon>Hexapoda</taxon>
        <taxon>Insecta</taxon>
        <taxon>Pterygota</taxon>
        <taxon>Neoptera</taxon>
        <taxon>Endopterygota</taxon>
        <taxon>Diptera</taxon>
        <taxon>Brachycera</taxon>
        <taxon>Muscomorpha</taxon>
        <taxon>Platypezoidea</taxon>
        <taxon>Phoridae</taxon>
        <taxon>Megaseliini</taxon>
        <taxon>Megaselia</taxon>
    </lineage>
</organism>
<evidence type="ECO:0000313" key="2">
    <source>
        <dbReference type="EnsemblMetazoa" id="MESCA006717-PA"/>
    </source>
</evidence>
<dbReference type="EMBL" id="CAQQ02081912">
    <property type="status" value="NOT_ANNOTATED_CDS"/>
    <property type="molecule type" value="Genomic_DNA"/>
</dbReference>
<dbReference type="EMBL" id="CAQQ02081911">
    <property type="status" value="NOT_ANNOTATED_CDS"/>
    <property type="molecule type" value="Genomic_DNA"/>
</dbReference>
<feature type="compositionally biased region" description="Polar residues" evidence="1">
    <location>
        <begin position="282"/>
        <end position="295"/>
    </location>
</feature>
<dbReference type="HOGENOM" id="CLU_512210_0_0_1"/>
<feature type="compositionally biased region" description="Basic and acidic residues" evidence="1">
    <location>
        <begin position="248"/>
        <end position="258"/>
    </location>
</feature>
<accession>T1GSQ6</accession>
<keyword evidence="3" id="KW-1185">Reference proteome</keyword>
<dbReference type="EMBL" id="CAQQ02081913">
    <property type="status" value="NOT_ANNOTATED_CDS"/>
    <property type="molecule type" value="Genomic_DNA"/>
</dbReference>
<reference evidence="2" key="2">
    <citation type="submission" date="2015-06" db="UniProtKB">
        <authorList>
            <consortium name="EnsemblMetazoa"/>
        </authorList>
    </citation>
    <scope>IDENTIFICATION</scope>
</reference>
<reference evidence="3" key="1">
    <citation type="submission" date="2013-02" db="EMBL/GenBank/DDBJ databases">
        <authorList>
            <person name="Hughes D."/>
        </authorList>
    </citation>
    <scope>NUCLEOTIDE SEQUENCE</scope>
    <source>
        <strain>Durham</strain>
        <strain evidence="3">NC isolate 2 -- Noor lab</strain>
    </source>
</reference>
<feature type="compositionally biased region" description="Polar residues" evidence="1">
    <location>
        <begin position="307"/>
        <end position="319"/>
    </location>
</feature>
<proteinExistence type="predicted"/>
<feature type="compositionally biased region" description="Polar residues" evidence="1">
    <location>
        <begin position="260"/>
        <end position="274"/>
    </location>
</feature>
<dbReference type="EnsemblMetazoa" id="MESCA006717-RA">
    <property type="protein sequence ID" value="MESCA006717-PA"/>
    <property type="gene ID" value="MESCA006717"/>
</dbReference>
<feature type="region of interest" description="Disordered" evidence="1">
    <location>
        <begin position="236"/>
        <end position="396"/>
    </location>
</feature>
<dbReference type="AlphaFoldDB" id="T1GSQ6"/>
<dbReference type="Proteomes" id="UP000015102">
    <property type="component" value="Unassembled WGS sequence"/>
</dbReference>
<evidence type="ECO:0000313" key="3">
    <source>
        <dbReference type="Proteomes" id="UP000015102"/>
    </source>
</evidence>
<sequence length="532" mass="60002">MTQSYLNNKNEDLKIPSDWEMFPVKNCKTGDQITPVWTQLLTTFDNESLENVSSVFLKNIEDKENGTSVEMYIQELFKVPNVLVLKDTVGFLSISSNCNSLVEHLAKDLTSFEPETMSDSELENLKAVCSKKEKRINEKNFSSFKKNIIKCFQKHARLNELKEGLTAKDDDFVIIPTVWSLNPEKLTDHQKEKIATKSRDIPALYNDMSQSEDGANFKAWTPKKLVLAKNQEHEIVIEGKDSEEEQSEKESQDRDKSPPRSMQTEKLSFATPSQPLAPPSTPITSSAKSKQSKQFTGRGAQLMNILRSKQGNQHSSSPGSAHVATASPSTGDKDTSSCASPVVNRKLNRLNSPRIPSTPVQPDTPSSILKRKFMDCSFADQTPEQQAKKKRVSFHDPPVSATKEFVTEIVENNNNIEECSSPRVLASGKHSLKRKSRLDSMKEITNLENSETNIQPQPQTQPQSVTPPAETQIEKLTFDTEEHALEHILKKYTCEELLELKIKQLNKEKQSEIVQNPTTTTTLINLIRKNRR</sequence>
<evidence type="ECO:0000256" key="1">
    <source>
        <dbReference type="SAM" id="MobiDB-lite"/>
    </source>
</evidence>
<feature type="compositionally biased region" description="Polar residues" evidence="1">
    <location>
        <begin position="349"/>
        <end position="367"/>
    </location>
</feature>
<protein>
    <submittedName>
        <fullName evidence="2">Uncharacterized protein</fullName>
    </submittedName>
</protein>